<dbReference type="EMBL" id="CAMXCT010001508">
    <property type="protein sequence ID" value="CAI3990738.1"/>
    <property type="molecule type" value="Genomic_DNA"/>
</dbReference>
<proteinExistence type="predicted"/>
<reference evidence="1" key="1">
    <citation type="submission" date="2022-10" db="EMBL/GenBank/DDBJ databases">
        <authorList>
            <person name="Chen Y."/>
            <person name="Dougan E. K."/>
            <person name="Chan C."/>
            <person name="Rhodes N."/>
            <person name="Thang M."/>
        </authorList>
    </citation>
    <scope>NUCLEOTIDE SEQUENCE</scope>
</reference>
<dbReference type="Proteomes" id="UP001152797">
    <property type="component" value="Unassembled WGS sequence"/>
</dbReference>
<gene>
    <name evidence="1" type="ORF">C1SCF055_LOCUS17699</name>
</gene>
<name>A0A9P1FW50_9DINO</name>
<dbReference type="EMBL" id="CAMXCT030001508">
    <property type="protein sequence ID" value="CAL4778050.1"/>
    <property type="molecule type" value="Genomic_DNA"/>
</dbReference>
<evidence type="ECO:0000313" key="1">
    <source>
        <dbReference type="EMBL" id="CAI3990738.1"/>
    </source>
</evidence>
<organism evidence="1">
    <name type="scientific">Cladocopium goreaui</name>
    <dbReference type="NCBI Taxonomy" id="2562237"/>
    <lineage>
        <taxon>Eukaryota</taxon>
        <taxon>Sar</taxon>
        <taxon>Alveolata</taxon>
        <taxon>Dinophyceae</taxon>
        <taxon>Suessiales</taxon>
        <taxon>Symbiodiniaceae</taxon>
        <taxon>Cladocopium</taxon>
    </lineage>
</organism>
<dbReference type="AlphaFoldDB" id="A0A9P1FW50"/>
<evidence type="ECO:0000313" key="3">
    <source>
        <dbReference type="Proteomes" id="UP001152797"/>
    </source>
</evidence>
<reference evidence="2 3" key="2">
    <citation type="submission" date="2024-05" db="EMBL/GenBank/DDBJ databases">
        <authorList>
            <person name="Chen Y."/>
            <person name="Shah S."/>
            <person name="Dougan E. K."/>
            <person name="Thang M."/>
            <person name="Chan C."/>
        </authorList>
    </citation>
    <scope>NUCLEOTIDE SEQUENCE [LARGE SCALE GENOMIC DNA]</scope>
</reference>
<accession>A0A9P1FW50</accession>
<comment type="caution">
    <text evidence="1">The sequence shown here is derived from an EMBL/GenBank/DDBJ whole genome shotgun (WGS) entry which is preliminary data.</text>
</comment>
<evidence type="ECO:0000313" key="2">
    <source>
        <dbReference type="EMBL" id="CAL4778050.1"/>
    </source>
</evidence>
<dbReference type="EMBL" id="CAMXCT020001508">
    <property type="protein sequence ID" value="CAL1144113.1"/>
    <property type="molecule type" value="Genomic_DNA"/>
</dbReference>
<protein>
    <submittedName>
        <fullName evidence="1">Uncharacterized protein</fullName>
    </submittedName>
</protein>
<keyword evidence="3" id="KW-1185">Reference proteome</keyword>
<sequence>MSELEMQNLAIWCNRCLGALTKFVEEVIEISVNWANLKAFCSARDSIDVRQRWRTHLPKTARSGKMCWPTRRHIDEMDINIHGGSSSTENLLNSSDSRKVVLLMCPIVGWSP</sequence>